<name>S3DJU8_GLAL2</name>
<dbReference type="AlphaFoldDB" id="S3DJU8"/>
<feature type="region of interest" description="Disordered" evidence="7">
    <location>
        <begin position="810"/>
        <end position="830"/>
    </location>
</feature>
<dbReference type="GO" id="GO:0031625">
    <property type="term" value="F:ubiquitin protein ligase binding"/>
    <property type="evidence" value="ECO:0007669"/>
    <property type="project" value="InterPro"/>
</dbReference>
<dbReference type="SMART" id="SM00182">
    <property type="entry name" value="CULLIN"/>
    <property type="match status" value="1"/>
</dbReference>
<keyword evidence="3" id="KW-0498">Mitosis</keyword>
<dbReference type="SUPFAM" id="SSF75632">
    <property type="entry name" value="Cullin homology domain"/>
    <property type="match status" value="1"/>
</dbReference>
<dbReference type="PROSITE" id="PS50069">
    <property type="entry name" value="CULLIN_2"/>
    <property type="match status" value="1"/>
</dbReference>
<dbReference type="EMBL" id="KE145370">
    <property type="protein sequence ID" value="EPE26788.1"/>
    <property type="molecule type" value="Genomic_DNA"/>
</dbReference>
<dbReference type="GeneID" id="19461758"/>
<keyword evidence="5" id="KW-0131">Cell cycle</keyword>
<feature type="region of interest" description="Disordered" evidence="7">
    <location>
        <begin position="1"/>
        <end position="46"/>
    </location>
</feature>
<dbReference type="Pfam" id="PF26557">
    <property type="entry name" value="Cullin_AB"/>
    <property type="match status" value="1"/>
</dbReference>
<evidence type="ECO:0000256" key="2">
    <source>
        <dbReference type="ARBA" id="ARBA00022618"/>
    </source>
</evidence>
<dbReference type="GO" id="GO:0070979">
    <property type="term" value="P:protein K11-linked ubiquitination"/>
    <property type="evidence" value="ECO:0007669"/>
    <property type="project" value="TreeGrafter"/>
</dbReference>
<dbReference type="GO" id="GO:0007091">
    <property type="term" value="P:metaphase/anaphase transition of mitotic cell cycle"/>
    <property type="evidence" value="ECO:0007669"/>
    <property type="project" value="TreeGrafter"/>
</dbReference>
<feature type="compositionally biased region" description="Basic residues" evidence="7">
    <location>
        <begin position="1"/>
        <end position="10"/>
    </location>
</feature>
<dbReference type="PANTHER" id="PTHR45957:SF1">
    <property type="entry name" value="ANAPHASE-PROMOTING COMPLEX SUBUNIT 2"/>
    <property type="match status" value="1"/>
</dbReference>
<dbReference type="GO" id="GO:0051301">
    <property type="term" value="P:cell division"/>
    <property type="evidence" value="ECO:0007669"/>
    <property type="project" value="UniProtKB-KW"/>
</dbReference>
<accession>S3DJU8</accession>
<dbReference type="Pfam" id="PF08672">
    <property type="entry name" value="ANAPC2"/>
    <property type="match status" value="1"/>
</dbReference>
<comment type="similarity">
    <text evidence="6">Belongs to the cullin family.</text>
</comment>
<keyword evidence="9" id="KW-0238">DNA-binding</keyword>
<dbReference type="GO" id="GO:0006511">
    <property type="term" value="P:ubiquitin-dependent protein catabolic process"/>
    <property type="evidence" value="ECO:0007669"/>
    <property type="project" value="InterPro"/>
</dbReference>
<gene>
    <name evidence="9" type="ORF">GLAREA_02702</name>
</gene>
<organism evidence="9 10">
    <name type="scientific">Glarea lozoyensis (strain ATCC 20868 / MF5171)</name>
    <dbReference type="NCBI Taxonomy" id="1116229"/>
    <lineage>
        <taxon>Eukaryota</taxon>
        <taxon>Fungi</taxon>
        <taxon>Dikarya</taxon>
        <taxon>Ascomycota</taxon>
        <taxon>Pezizomycotina</taxon>
        <taxon>Leotiomycetes</taxon>
        <taxon>Helotiales</taxon>
        <taxon>Helotiaceae</taxon>
        <taxon>Glarea</taxon>
    </lineage>
</organism>
<keyword evidence="2" id="KW-0132">Cell division</keyword>
<dbReference type="STRING" id="1116229.S3DJU8"/>
<keyword evidence="4" id="KW-0833">Ubl conjugation pathway</keyword>
<keyword evidence="10" id="KW-1185">Reference proteome</keyword>
<dbReference type="Pfam" id="PF25773">
    <property type="entry name" value="TPR_ANAPC2"/>
    <property type="match status" value="1"/>
</dbReference>
<dbReference type="GO" id="GO:0005680">
    <property type="term" value="C:anaphase-promoting complex"/>
    <property type="evidence" value="ECO:0007669"/>
    <property type="project" value="TreeGrafter"/>
</dbReference>
<dbReference type="InterPro" id="IPR016158">
    <property type="entry name" value="Cullin_homology"/>
</dbReference>
<evidence type="ECO:0000256" key="3">
    <source>
        <dbReference type="ARBA" id="ARBA00022776"/>
    </source>
</evidence>
<dbReference type="eggNOG" id="KOG2165">
    <property type="taxonomic scope" value="Eukaryota"/>
</dbReference>
<dbReference type="SUPFAM" id="SSF46785">
    <property type="entry name" value="Winged helix' DNA-binding domain"/>
    <property type="match status" value="1"/>
</dbReference>
<dbReference type="InterPro" id="IPR036317">
    <property type="entry name" value="Cullin_homology_sf"/>
</dbReference>
<dbReference type="InterPro" id="IPR014786">
    <property type="entry name" value="ANAPC2_C"/>
</dbReference>
<dbReference type="InterPro" id="IPR036388">
    <property type="entry name" value="WH-like_DNA-bd_sf"/>
</dbReference>
<feature type="compositionally biased region" description="Low complexity" evidence="7">
    <location>
        <begin position="810"/>
        <end position="819"/>
    </location>
</feature>
<dbReference type="KEGG" id="glz:GLAREA_02702"/>
<dbReference type="OrthoDB" id="5581181at2759"/>
<dbReference type="Proteomes" id="UP000016922">
    <property type="component" value="Unassembled WGS sequence"/>
</dbReference>
<dbReference type="InterPro" id="IPR044554">
    <property type="entry name" value="ANAPC2"/>
</dbReference>
<evidence type="ECO:0000256" key="7">
    <source>
        <dbReference type="SAM" id="MobiDB-lite"/>
    </source>
</evidence>
<feature type="domain" description="Cullin family profile" evidence="8">
    <location>
        <begin position="532"/>
        <end position="789"/>
    </location>
</feature>
<dbReference type="SMART" id="SM01013">
    <property type="entry name" value="APC2"/>
    <property type="match status" value="1"/>
</dbReference>
<evidence type="ECO:0000256" key="5">
    <source>
        <dbReference type="ARBA" id="ARBA00023306"/>
    </source>
</evidence>
<sequence length="904" mass="102577">MSRQANRRNRRVFDSVFGPGDISQPTPVATPAGGFPAPGQKWGGPEEQYRPEKGLRTNIEHVQPDTGDRLNYASIESKHIQDQVRWDRSWHIVTHALVLPPFPKGQTSKVQLQPQISGLDSSFYQAMEDILDPATRIPYANHTENIVTWHTQQVRSHFLTQVLPVIAHLKESHDRPSDLISESVQVLKTAHIQYLHGFGLIKDQLDLSAPEISAVVFAKFQRDLRAVISNSVTDALSDDLREVIEVYTSVILGLPIDKTTEKADIQPESRRSERARVELLELVSSLRKVGLAGEKFQVTFAEIMHFLMKEYVRKGFKGVWSLENKENIPIQKFLDAEESVLPRAAHLISPSQCTSELCEWIENRYSKLAVQVLSMVDTPTTITWANKERYKEMGIGHLADLRIEELFDIVINRPNSGGALEDLRTAITTPQRRLYLTEAFAKTLNERLLHPGTSTLQILQTYISMIWSFHSLDHSKVLLDRVAYPLQLYLCSREDTVRIIITGLLADPDDTQGKAGSGDKLVELAQLLHSGQQEENKSKYDEELDWHDMEWVPDPVDAGPGYKRSKNADIIGTLIGALGTSDIFIREFQNIIGDHLLKNDGRFEREVKVLELLKTRFGEGPLQACEVMFRDIQNSTSLNLDIRHNKSLEPSNEEREVARTNVPEKVNPEGLHKPSLHAKILSRLFWPQLQDDTYNIPTEITNLQAQYEEGFETLQSSRKLTWLPALGQATVELEFEDRTIIEEVHTWQATVIWAFQSPSGDPITHTLDTLTTQLEMDEPLLRAALKFWVAKLVLHSPRPGVYTPLETLNTTQQQATTSQPPDEPDAPAANTDKENEKMAMYWQFIQGMLKNSSSQMPLQQISMMLKMFVGEGFPYSNEELKELLQGKVQEGVLEMAGGRYRLRK</sequence>
<evidence type="ECO:0000259" key="8">
    <source>
        <dbReference type="PROSITE" id="PS50069"/>
    </source>
</evidence>
<dbReference type="InterPro" id="IPR059120">
    <property type="entry name" value="Cullin-like_AB"/>
</dbReference>
<evidence type="ECO:0000313" key="9">
    <source>
        <dbReference type="EMBL" id="EPE26788.1"/>
    </source>
</evidence>
<dbReference type="InterPro" id="IPR036390">
    <property type="entry name" value="WH_DNA-bd_sf"/>
</dbReference>
<evidence type="ECO:0000256" key="4">
    <source>
        <dbReference type="ARBA" id="ARBA00022786"/>
    </source>
</evidence>
<dbReference type="Gene3D" id="3.30.230.130">
    <property type="entry name" value="Cullin, Chain C, Domain 2"/>
    <property type="match status" value="1"/>
</dbReference>
<proteinExistence type="inferred from homology"/>
<reference evidence="9 10" key="1">
    <citation type="journal article" date="2013" name="BMC Genomics">
        <title>Genomics-driven discovery of the pneumocandin biosynthetic gene cluster in the fungus Glarea lozoyensis.</title>
        <authorList>
            <person name="Chen L."/>
            <person name="Yue Q."/>
            <person name="Zhang X."/>
            <person name="Xiang M."/>
            <person name="Wang C."/>
            <person name="Li S."/>
            <person name="Che Y."/>
            <person name="Ortiz-Lopez F.J."/>
            <person name="Bills G.F."/>
            <person name="Liu X."/>
            <person name="An Z."/>
        </authorList>
    </citation>
    <scope>NUCLEOTIDE SEQUENCE [LARGE SCALE GENOMIC DNA]</scope>
    <source>
        <strain evidence="10">ATCC 20868 / MF5171</strain>
    </source>
</reference>
<dbReference type="GO" id="GO:0003677">
    <property type="term" value="F:DNA binding"/>
    <property type="evidence" value="ECO:0007669"/>
    <property type="project" value="UniProtKB-KW"/>
</dbReference>
<dbReference type="OMA" id="VTTWQAT"/>
<dbReference type="PANTHER" id="PTHR45957">
    <property type="entry name" value="ANAPHASE-PROMOTING COMPLEX SUBUNIT 2"/>
    <property type="match status" value="1"/>
</dbReference>
<dbReference type="RefSeq" id="XP_008085978.1">
    <property type="nucleotide sequence ID" value="XM_008087787.1"/>
</dbReference>
<dbReference type="InterPro" id="IPR057975">
    <property type="entry name" value="TPR_ANAPC2"/>
</dbReference>
<dbReference type="Gene3D" id="1.10.10.10">
    <property type="entry name" value="Winged helix-like DNA-binding domain superfamily/Winged helix DNA-binding domain"/>
    <property type="match status" value="1"/>
</dbReference>
<evidence type="ECO:0000313" key="10">
    <source>
        <dbReference type="Proteomes" id="UP000016922"/>
    </source>
</evidence>
<protein>
    <recommendedName>
        <fullName evidence="1">Anaphase-promoting complex subunit 2</fullName>
    </recommendedName>
</protein>
<evidence type="ECO:0000256" key="6">
    <source>
        <dbReference type="PROSITE-ProRule" id="PRU00330"/>
    </source>
</evidence>
<dbReference type="HOGENOM" id="CLU_007149_0_0_1"/>
<evidence type="ECO:0000256" key="1">
    <source>
        <dbReference type="ARBA" id="ARBA00016068"/>
    </source>
</evidence>